<evidence type="ECO:0000313" key="1">
    <source>
        <dbReference type="EMBL" id="KAK3710098.1"/>
    </source>
</evidence>
<organism evidence="1 2">
    <name type="scientific">Vermiconidia calcicola</name>
    <dbReference type="NCBI Taxonomy" id="1690605"/>
    <lineage>
        <taxon>Eukaryota</taxon>
        <taxon>Fungi</taxon>
        <taxon>Dikarya</taxon>
        <taxon>Ascomycota</taxon>
        <taxon>Pezizomycotina</taxon>
        <taxon>Dothideomycetes</taxon>
        <taxon>Dothideomycetidae</taxon>
        <taxon>Mycosphaerellales</taxon>
        <taxon>Extremaceae</taxon>
        <taxon>Vermiconidia</taxon>
    </lineage>
</organism>
<comment type="caution">
    <text evidence="1">The sequence shown here is derived from an EMBL/GenBank/DDBJ whole genome shotgun (WGS) entry which is preliminary data.</text>
</comment>
<sequence>MVKVLDHTGGKDTAGAVNAAFARLVSACIQQDLFHVLCQQHSEPFAIVGTRYSTPVYIERFAAQLFGITHRGAHLVAYTNTRQGMKIWIARRSRLLYTYPDMLDVTVAGGVKADMTPSETIIEEAAEEASIPSDVISGGIRSRGVISHISVTGDGFPGEQGLVVPDYIYTFDIELRLDVQPRPCDEEVAEFYCMSIGEVQKALLRSEFKPDSGAVLVDFLIRHGVITHENEKDFVDINMRLHRSLPFRTGHI</sequence>
<name>A0ACC3N5G9_9PEZI</name>
<dbReference type="EMBL" id="JAUTXU010000087">
    <property type="protein sequence ID" value="KAK3710098.1"/>
    <property type="molecule type" value="Genomic_DNA"/>
</dbReference>
<protein>
    <submittedName>
        <fullName evidence="1">Uncharacterized protein</fullName>
    </submittedName>
</protein>
<evidence type="ECO:0000313" key="2">
    <source>
        <dbReference type="Proteomes" id="UP001281147"/>
    </source>
</evidence>
<reference evidence="1" key="1">
    <citation type="submission" date="2023-07" db="EMBL/GenBank/DDBJ databases">
        <title>Black Yeasts Isolated from many extreme environments.</title>
        <authorList>
            <person name="Coleine C."/>
            <person name="Stajich J.E."/>
            <person name="Selbmann L."/>
        </authorList>
    </citation>
    <scope>NUCLEOTIDE SEQUENCE</scope>
    <source>
        <strain evidence="1">CCFEE 5714</strain>
    </source>
</reference>
<gene>
    <name evidence="1" type="ORF">LTR37_010529</name>
</gene>
<dbReference type="Proteomes" id="UP001281147">
    <property type="component" value="Unassembled WGS sequence"/>
</dbReference>
<proteinExistence type="predicted"/>
<accession>A0ACC3N5G9</accession>
<keyword evidence="2" id="KW-1185">Reference proteome</keyword>